<proteinExistence type="predicted"/>
<name>A0ABV0W8F0_9TELE</name>
<accession>A0ABV0W8F0</accession>
<keyword evidence="2" id="KW-1185">Reference proteome</keyword>
<evidence type="ECO:0008006" key="3">
    <source>
        <dbReference type="Google" id="ProtNLM"/>
    </source>
</evidence>
<evidence type="ECO:0000313" key="1">
    <source>
        <dbReference type="EMBL" id="MEQ2265710.1"/>
    </source>
</evidence>
<dbReference type="EMBL" id="JAHRIM010033528">
    <property type="protein sequence ID" value="MEQ2265710.1"/>
    <property type="molecule type" value="Genomic_DNA"/>
</dbReference>
<reference evidence="1 2" key="1">
    <citation type="submission" date="2021-06" db="EMBL/GenBank/DDBJ databases">
        <authorList>
            <person name="Palmer J.M."/>
        </authorList>
    </citation>
    <scope>NUCLEOTIDE SEQUENCE [LARGE SCALE GENOMIC DNA]</scope>
    <source>
        <strain evidence="1 2">XR_2019</strain>
        <tissue evidence="1">Muscle</tissue>
    </source>
</reference>
<gene>
    <name evidence="1" type="ORF">XENORESO_011341</name>
</gene>
<dbReference type="Proteomes" id="UP001444071">
    <property type="component" value="Unassembled WGS sequence"/>
</dbReference>
<sequence length="103" mass="11747">MVVCPVCFCVALRWTGDQFRVNPASRLEITGGRHLLPLYRRWMDGVYLLSHSFHPSIYPFTHPSVYPFSLPLICPSSLSVFLSICPCELMMSQCVLRDNNLPT</sequence>
<protein>
    <recommendedName>
        <fullName evidence="3">Secreted protein</fullName>
    </recommendedName>
</protein>
<comment type="caution">
    <text evidence="1">The sequence shown here is derived from an EMBL/GenBank/DDBJ whole genome shotgun (WGS) entry which is preliminary data.</text>
</comment>
<organism evidence="1 2">
    <name type="scientific">Xenotaenia resolanae</name>
    <dbReference type="NCBI Taxonomy" id="208358"/>
    <lineage>
        <taxon>Eukaryota</taxon>
        <taxon>Metazoa</taxon>
        <taxon>Chordata</taxon>
        <taxon>Craniata</taxon>
        <taxon>Vertebrata</taxon>
        <taxon>Euteleostomi</taxon>
        <taxon>Actinopterygii</taxon>
        <taxon>Neopterygii</taxon>
        <taxon>Teleostei</taxon>
        <taxon>Neoteleostei</taxon>
        <taxon>Acanthomorphata</taxon>
        <taxon>Ovalentaria</taxon>
        <taxon>Atherinomorphae</taxon>
        <taxon>Cyprinodontiformes</taxon>
        <taxon>Goodeidae</taxon>
        <taxon>Xenotaenia</taxon>
    </lineage>
</organism>
<evidence type="ECO:0000313" key="2">
    <source>
        <dbReference type="Proteomes" id="UP001444071"/>
    </source>
</evidence>